<sequence>MAQPQRPCDIARRTRLLAERALRVPTAKEAPVPAPDIQDLNMSEGVDLSGMQLIDDLNVIDEQAFLKHGEKVLDKFDEALAKGRGNHVIDGDLTFDDYGRRPKSKKQTAKAKLLHQQRLKDGSYRPVRNSGVWKDRDGKIGIVYLSWADLASGKDIAWEGLPPGLQNLGIWASQQLFAECPCRLEKKKKGIDPRHEMYRELSDVLGVECLCNKDIPPPSPLLGMTEGNPALQNKIRQAWQERVKARCQRDSVGVSPGYLDGKEWTESELEVLGQEDFEPVDEVDEDDDVVEDVGDSTGDPNDPTRLGSSDAEVRFGSVLEPSSPNLEPDFGSVLPLVPGPEPDAASGPQSVRSGSNAVRTL</sequence>
<evidence type="ECO:0000313" key="2">
    <source>
        <dbReference type="EMBL" id="KZS90762.1"/>
    </source>
</evidence>
<dbReference type="EMBL" id="KV419419">
    <property type="protein sequence ID" value="KZS90762.1"/>
    <property type="molecule type" value="Genomic_DNA"/>
</dbReference>
<feature type="compositionally biased region" description="Acidic residues" evidence="1">
    <location>
        <begin position="279"/>
        <end position="294"/>
    </location>
</feature>
<name>A0A164RPS8_9AGAM</name>
<evidence type="ECO:0000313" key="3">
    <source>
        <dbReference type="Proteomes" id="UP000076722"/>
    </source>
</evidence>
<keyword evidence="3" id="KW-1185">Reference proteome</keyword>
<accession>A0A164RPS8</accession>
<reference evidence="2 3" key="1">
    <citation type="journal article" date="2016" name="Mol. Biol. Evol.">
        <title>Comparative Genomics of Early-Diverging Mushroom-Forming Fungi Provides Insights into the Origins of Lignocellulose Decay Capabilities.</title>
        <authorList>
            <person name="Nagy L.G."/>
            <person name="Riley R."/>
            <person name="Tritt A."/>
            <person name="Adam C."/>
            <person name="Daum C."/>
            <person name="Floudas D."/>
            <person name="Sun H."/>
            <person name="Yadav J.S."/>
            <person name="Pangilinan J."/>
            <person name="Larsson K.H."/>
            <person name="Matsuura K."/>
            <person name="Barry K."/>
            <person name="Labutti K."/>
            <person name="Kuo R."/>
            <person name="Ohm R.A."/>
            <person name="Bhattacharya S.S."/>
            <person name="Shirouzu T."/>
            <person name="Yoshinaga Y."/>
            <person name="Martin F.M."/>
            <person name="Grigoriev I.V."/>
            <person name="Hibbett D.S."/>
        </authorList>
    </citation>
    <scope>NUCLEOTIDE SEQUENCE [LARGE SCALE GENOMIC DNA]</scope>
    <source>
        <strain evidence="2 3">HHB9708</strain>
    </source>
</reference>
<feature type="region of interest" description="Disordered" evidence="1">
    <location>
        <begin position="279"/>
        <end position="361"/>
    </location>
</feature>
<protein>
    <submittedName>
        <fullName evidence="2">Uncharacterized protein</fullName>
    </submittedName>
</protein>
<gene>
    <name evidence="2" type="ORF">SISNIDRAFT_551356</name>
</gene>
<evidence type="ECO:0000256" key="1">
    <source>
        <dbReference type="SAM" id="MobiDB-lite"/>
    </source>
</evidence>
<dbReference type="AlphaFoldDB" id="A0A164RPS8"/>
<dbReference type="Proteomes" id="UP000076722">
    <property type="component" value="Unassembled WGS sequence"/>
</dbReference>
<organism evidence="2 3">
    <name type="scientific">Sistotremastrum niveocremeum HHB9708</name>
    <dbReference type="NCBI Taxonomy" id="1314777"/>
    <lineage>
        <taxon>Eukaryota</taxon>
        <taxon>Fungi</taxon>
        <taxon>Dikarya</taxon>
        <taxon>Basidiomycota</taxon>
        <taxon>Agaricomycotina</taxon>
        <taxon>Agaricomycetes</taxon>
        <taxon>Sistotremastrales</taxon>
        <taxon>Sistotremastraceae</taxon>
        <taxon>Sertulicium</taxon>
        <taxon>Sertulicium niveocremeum</taxon>
    </lineage>
</organism>
<feature type="compositionally biased region" description="Polar residues" evidence="1">
    <location>
        <begin position="347"/>
        <end position="361"/>
    </location>
</feature>
<proteinExistence type="predicted"/>